<dbReference type="Pfam" id="PF00534">
    <property type="entry name" value="Glycos_transf_1"/>
    <property type="match status" value="1"/>
</dbReference>
<protein>
    <submittedName>
        <fullName evidence="5">Glycosyltransferase</fullName>
    </submittedName>
</protein>
<comment type="caution">
    <text evidence="5">The sequence shown here is derived from an EMBL/GenBank/DDBJ whole genome shotgun (WGS) entry which is preliminary data.</text>
</comment>
<dbReference type="Gene3D" id="3.40.50.2000">
    <property type="entry name" value="Glycogen Phosphorylase B"/>
    <property type="match status" value="2"/>
</dbReference>
<dbReference type="InterPro" id="IPR028098">
    <property type="entry name" value="Glyco_trans_4-like_N"/>
</dbReference>
<evidence type="ECO:0000256" key="2">
    <source>
        <dbReference type="ARBA" id="ARBA00022679"/>
    </source>
</evidence>
<feature type="domain" description="Glycosyl transferase family 1" evidence="3">
    <location>
        <begin position="176"/>
        <end position="344"/>
    </location>
</feature>
<name>A0A937XEF9_UNCEI</name>
<evidence type="ECO:0000259" key="4">
    <source>
        <dbReference type="Pfam" id="PF13439"/>
    </source>
</evidence>
<dbReference type="GO" id="GO:0016757">
    <property type="term" value="F:glycosyltransferase activity"/>
    <property type="evidence" value="ECO:0007669"/>
    <property type="project" value="UniProtKB-KW"/>
</dbReference>
<gene>
    <name evidence="5" type="ORF">FJY75_11260</name>
</gene>
<evidence type="ECO:0000259" key="3">
    <source>
        <dbReference type="Pfam" id="PF00534"/>
    </source>
</evidence>
<dbReference type="Proteomes" id="UP000748308">
    <property type="component" value="Unassembled WGS sequence"/>
</dbReference>
<dbReference type="InterPro" id="IPR001296">
    <property type="entry name" value="Glyco_trans_1"/>
</dbReference>
<evidence type="ECO:0000313" key="6">
    <source>
        <dbReference type="Proteomes" id="UP000748308"/>
    </source>
</evidence>
<evidence type="ECO:0000313" key="5">
    <source>
        <dbReference type="EMBL" id="MBM3318418.1"/>
    </source>
</evidence>
<proteinExistence type="predicted"/>
<accession>A0A937XEF9</accession>
<dbReference type="Pfam" id="PF13439">
    <property type="entry name" value="Glyco_transf_4"/>
    <property type="match status" value="1"/>
</dbReference>
<dbReference type="PANTHER" id="PTHR12526">
    <property type="entry name" value="GLYCOSYLTRANSFERASE"/>
    <property type="match status" value="1"/>
</dbReference>
<evidence type="ECO:0000256" key="1">
    <source>
        <dbReference type="ARBA" id="ARBA00022676"/>
    </source>
</evidence>
<dbReference type="SUPFAM" id="SSF53756">
    <property type="entry name" value="UDP-Glycosyltransferase/glycogen phosphorylase"/>
    <property type="match status" value="1"/>
</dbReference>
<keyword evidence="1" id="KW-0328">Glycosyltransferase</keyword>
<dbReference type="AlphaFoldDB" id="A0A937XEF9"/>
<dbReference type="PANTHER" id="PTHR12526:SF510">
    <property type="entry name" value="D-INOSITOL 3-PHOSPHATE GLYCOSYLTRANSFERASE"/>
    <property type="match status" value="1"/>
</dbReference>
<dbReference type="EMBL" id="VGIY01000351">
    <property type="protein sequence ID" value="MBM3318418.1"/>
    <property type="molecule type" value="Genomic_DNA"/>
</dbReference>
<sequence length="373" mass="39819">MRVIHLIKATGVAGAERHLLDLLPGLRARGCDARLLVLVERRRPADEFLEEARRRGVPAGREVIGGDVDPLLCARLALRLRRERPALLHTHLIHADLHGLAAARLARGPEVVTTRHNDDPFRRRWPVRPLLRLCWRGVAGGIAVSRAVRHFSREAEGAPATLPVVHHGIAPPESEDREAVRASLGLDRGALVAGMLCRLTAQKGAADGLAAFAAAARAHPGAILLLAGDGPERAALERRAALLGIGERTRFLGWRDDANRILWALDVLIAPSRWEGFGLVVLEAMARGVAVLATRAGALPELVADGETGLLAAPGDVEALAAGLARLLGDAGLRARLGAAGRERARERFGLARMVAETLAVYERALRDAGGTA</sequence>
<feature type="domain" description="Glycosyltransferase subfamily 4-like N-terminal" evidence="4">
    <location>
        <begin position="13"/>
        <end position="169"/>
    </location>
</feature>
<organism evidence="5 6">
    <name type="scientific">Eiseniibacteriota bacterium</name>
    <dbReference type="NCBI Taxonomy" id="2212470"/>
    <lineage>
        <taxon>Bacteria</taxon>
        <taxon>Candidatus Eiseniibacteriota</taxon>
    </lineage>
</organism>
<keyword evidence="2" id="KW-0808">Transferase</keyword>
<reference evidence="5" key="1">
    <citation type="submission" date="2019-03" db="EMBL/GenBank/DDBJ databases">
        <title>Lake Tanganyika Metagenome-Assembled Genomes (MAGs).</title>
        <authorList>
            <person name="Tran P."/>
        </authorList>
    </citation>
    <scope>NUCLEOTIDE SEQUENCE</scope>
    <source>
        <strain evidence="5">M_DeepCast_400m_m2_100</strain>
    </source>
</reference>